<proteinExistence type="predicted"/>
<feature type="non-terminal residue" evidence="1">
    <location>
        <position position="40"/>
    </location>
</feature>
<gene>
    <name evidence="1" type="ORF">S12H4_25098</name>
</gene>
<accession>X1QX57</accession>
<comment type="caution">
    <text evidence="1">The sequence shown here is derived from an EMBL/GenBank/DDBJ whole genome shotgun (WGS) entry which is preliminary data.</text>
</comment>
<reference evidence="1" key="1">
    <citation type="journal article" date="2014" name="Front. Microbiol.">
        <title>High frequency of phylogenetically diverse reductive dehalogenase-homologous genes in deep subseafloor sedimentary metagenomes.</title>
        <authorList>
            <person name="Kawai M."/>
            <person name="Futagami T."/>
            <person name="Toyoda A."/>
            <person name="Takaki Y."/>
            <person name="Nishi S."/>
            <person name="Hori S."/>
            <person name="Arai W."/>
            <person name="Tsubouchi T."/>
            <person name="Morono Y."/>
            <person name="Uchiyama I."/>
            <person name="Ito T."/>
            <person name="Fujiyama A."/>
            <person name="Inagaki F."/>
            <person name="Takami H."/>
        </authorList>
    </citation>
    <scope>NUCLEOTIDE SEQUENCE</scope>
    <source>
        <strain evidence="1">Expedition CK06-06</strain>
    </source>
</reference>
<sequence length="40" mass="4575">MREVDSYNIGILSKLAGIYVKRHDFDKTLATTAKIIKYTT</sequence>
<evidence type="ECO:0000313" key="1">
    <source>
        <dbReference type="EMBL" id="GAI72863.1"/>
    </source>
</evidence>
<protein>
    <submittedName>
        <fullName evidence="1">Uncharacterized protein</fullName>
    </submittedName>
</protein>
<dbReference type="AlphaFoldDB" id="X1QX57"/>
<organism evidence="1">
    <name type="scientific">marine sediment metagenome</name>
    <dbReference type="NCBI Taxonomy" id="412755"/>
    <lineage>
        <taxon>unclassified sequences</taxon>
        <taxon>metagenomes</taxon>
        <taxon>ecological metagenomes</taxon>
    </lineage>
</organism>
<dbReference type="EMBL" id="BARW01013895">
    <property type="protein sequence ID" value="GAI72863.1"/>
    <property type="molecule type" value="Genomic_DNA"/>
</dbReference>
<name>X1QX57_9ZZZZ</name>